<feature type="domain" description="Nitroreductase" evidence="5">
    <location>
        <begin position="32"/>
        <end position="219"/>
    </location>
</feature>
<keyword evidence="2" id="KW-0288">FMN</keyword>
<protein>
    <submittedName>
        <fullName evidence="6">Nitroreductase</fullName>
    </submittedName>
</protein>
<reference evidence="7" key="1">
    <citation type="journal article" date="2019" name="Int. J. Syst. Evol. Microbiol.">
        <title>The Global Catalogue of Microorganisms (GCM) 10K type strain sequencing project: providing services to taxonomists for standard genome sequencing and annotation.</title>
        <authorList>
            <consortium name="The Broad Institute Genomics Platform"/>
            <consortium name="The Broad Institute Genome Sequencing Center for Infectious Disease"/>
            <person name="Wu L."/>
            <person name="Ma J."/>
        </authorList>
    </citation>
    <scope>NUCLEOTIDE SEQUENCE [LARGE SCALE GENOMIC DNA]</scope>
    <source>
        <strain evidence="7">JCM 16373</strain>
    </source>
</reference>
<sequence>MTTTMTTASTAPVNPPEHPAHPRSPEYAEQLIRGRRAVRAFRPDPLPEETLRAVFSLAGAAPSNSNTQPWHVEVVSGAARDRLSEDLRAAHADQRMSPDFPYQPERYRGTYDRRRREAGAVMYDALGIGRDDHAGRDAFNAESLDFYGAPHVALLFLPATAEERMAADVGMYGQTLLLALTAHGIASCPQGLLSFYADTVRESLGIADRKLLFGVSFGYADPAAPVNSIAVPRAELAETTRFHF</sequence>
<organism evidence="6 7">
    <name type="scientific">Streptomyces axinellae</name>
    <dbReference type="NCBI Taxonomy" id="552788"/>
    <lineage>
        <taxon>Bacteria</taxon>
        <taxon>Bacillati</taxon>
        <taxon>Actinomycetota</taxon>
        <taxon>Actinomycetes</taxon>
        <taxon>Kitasatosporales</taxon>
        <taxon>Streptomycetaceae</taxon>
        <taxon>Streptomyces</taxon>
    </lineage>
</organism>
<comment type="caution">
    <text evidence="6">The sequence shown here is derived from an EMBL/GenBank/DDBJ whole genome shotgun (WGS) entry which is preliminary data.</text>
</comment>
<evidence type="ECO:0000313" key="7">
    <source>
        <dbReference type="Proteomes" id="UP001501447"/>
    </source>
</evidence>
<dbReference type="InterPro" id="IPR050627">
    <property type="entry name" value="Nitroreductase/BluB"/>
</dbReference>
<evidence type="ECO:0000256" key="3">
    <source>
        <dbReference type="ARBA" id="ARBA00023002"/>
    </source>
</evidence>
<dbReference type="Proteomes" id="UP001501447">
    <property type="component" value="Unassembled WGS sequence"/>
</dbReference>
<gene>
    <name evidence="6" type="ORF">GCM10009863_21990</name>
</gene>
<dbReference type="RefSeq" id="WP_344564674.1">
    <property type="nucleotide sequence ID" value="NZ_BAAARJ010000006.1"/>
</dbReference>
<dbReference type="InterPro" id="IPR000415">
    <property type="entry name" value="Nitroreductase-like"/>
</dbReference>
<dbReference type="Gene3D" id="3.40.109.10">
    <property type="entry name" value="NADH Oxidase"/>
    <property type="match status" value="1"/>
</dbReference>
<dbReference type="CDD" id="cd02136">
    <property type="entry name" value="PnbA_NfnB-like"/>
    <property type="match status" value="1"/>
</dbReference>
<name>A0ABP6CFQ5_9ACTN</name>
<feature type="compositionally biased region" description="Low complexity" evidence="4">
    <location>
        <begin position="1"/>
        <end position="11"/>
    </location>
</feature>
<dbReference type="InterPro" id="IPR029479">
    <property type="entry name" value="Nitroreductase"/>
</dbReference>
<keyword evidence="3" id="KW-0560">Oxidoreductase</keyword>
<proteinExistence type="predicted"/>
<evidence type="ECO:0000256" key="4">
    <source>
        <dbReference type="SAM" id="MobiDB-lite"/>
    </source>
</evidence>
<feature type="region of interest" description="Disordered" evidence="4">
    <location>
        <begin position="1"/>
        <end position="25"/>
    </location>
</feature>
<keyword evidence="7" id="KW-1185">Reference proteome</keyword>
<dbReference type="SUPFAM" id="SSF55469">
    <property type="entry name" value="FMN-dependent nitroreductase-like"/>
    <property type="match status" value="1"/>
</dbReference>
<evidence type="ECO:0000313" key="6">
    <source>
        <dbReference type="EMBL" id="GAA2608183.1"/>
    </source>
</evidence>
<dbReference type="PANTHER" id="PTHR23026:SF90">
    <property type="entry name" value="IODOTYROSINE DEIODINASE 1"/>
    <property type="match status" value="1"/>
</dbReference>
<evidence type="ECO:0000256" key="2">
    <source>
        <dbReference type="ARBA" id="ARBA00022643"/>
    </source>
</evidence>
<keyword evidence="1" id="KW-0285">Flavoprotein</keyword>
<dbReference type="PANTHER" id="PTHR23026">
    <property type="entry name" value="NADPH NITROREDUCTASE"/>
    <property type="match status" value="1"/>
</dbReference>
<accession>A0ABP6CFQ5</accession>
<evidence type="ECO:0000259" key="5">
    <source>
        <dbReference type="Pfam" id="PF00881"/>
    </source>
</evidence>
<dbReference type="EMBL" id="BAAARJ010000006">
    <property type="protein sequence ID" value="GAA2608183.1"/>
    <property type="molecule type" value="Genomic_DNA"/>
</dbReference>
<dbReference type="Pfam" id="PF00881">
    <property type="entry name" value="Nitroreductase"/>
    <property type="match status" value="1"/>
</dbReference>
<evidence type="ECO:0000256" key="1">
    <source>
        <dbReference type="ARBA" id="ARBA00022630"/>
    </source>
</evidence>